<dbReference type="Pfam" id="PF05569">
    <property type="entry name" value="Peptidase_M56"/>
    <property type="match status" value="1"/>
</dbReference>
<dbReference type="RefSeq" id="WP_144911919.1">
    <property type="nucleotide sequence ID" value="NZ_VLLI01000005.1"/>
</dbReference>
<comment type="caution">
    <text evidence="4">The sequence shown here is derived from an EMBL/GenBank/DDBJ whole genome shotgun (WGS) entry which is preliminary data.</text>
</comment>
<keyword evidence="2" id="KW-1133">Transmembrane helix</keyword>
<feature type="transmembrane region" description="Helical" evidence="2">
    <location>
        <begin position="230"/>
        <end position="254"/>
    </location>
</feature>
<dbReference type="AlphaFoldDB" id="A0A562U524"/>
<keyword evidence="2" id="KW-0812">Transmembrane</keyword>
<name>A0A562U524_9SPHI</name>
<reference evidence="4 5" key="1">
    <citation type="submission" date="2019-07" db="EMBL/GenBank/DDBJ databases">
        <title>Genomic Encyclopedia of Archaeal and Bacterial Type Strains, Phase II (KMG-II): from individual species to whole genera.</title>
        <authorList>
            <person name="Goeker M."/>
        </authorList>
    </citation>
    <scope>NUCLEOTIDE SEQUENCE [LARGE SCALE GENOMIC DNA]</scope>
    <source>
        <strain evidence="4 5">ATCC BAA-1854</strain>
    </source>
</reference>
<dbReference type="Proteomes" id="UP000317010">
    <property type="component" value="Unassembled WGS sequence"/>
</dbReference>
<proteinExistence type="predicted"/>
<accession>A0A562U524</accession>
<evidence type="ECO:0000313" key="5">
    <source>
        <dbReference type="Proteomes" id="UP000317010"/>
    </source>
</evidence>
<feature type="transmembrane region" description="Helical" evidence="2">
    <location>
        <begin position="20"/>
        <end position="39"/>
    </location>
</feature>
<feature type="domain" description="Peptidase M56" evidence="3">
    <location>
        <begin position="112"/>
        <end position="311"/>
    </location>
</feature>
<protein>
    <submittedName>
        <fullName evidence="4">Beta-lactamase regulating signal transducer with metallopeptidase domain</fullName>
    </submittedName>
</protein>
<feature type="compositionally biased region" description="Low complexity" evidence="1">
    <location>
        <begin position="365"/>
        <end position="376"/>
    </location>
</feature>
<keyword evidence="2" id="KW-0472">Membrane</keyword>
<dbReference type="InterPro" id="IPR052173">
    <property type="entry name" value="Beta-lactam_resp_regulator"/>
</dbReference>
<evidence type="ECO:0000256" key="1">
    <source>
        <dbReference type="SAM" id="MobiDB-lite"/>
    </source>
</evidence>
<evidence type="ECO:0000256" key="2">
    <source>
        <dbReference type="SAM" id="Phobius"/>
    </source>
</evidence>
<dbReference type="Gene3D" id="3.30.2010.10">
    <property type="entry name" value="Metalloproteases ('zincins'), catalytic domain"/>
    <property type="match status" value="1"/>
</dbReference>
<dbReference type="EMBL" id="VLLI01000005">
    <property type="protein sequence ID" value="TWJ00629.1"/>
    <property type="molecule type" value="Genomic_DNA"/>
</dbReference>
<dbReference type="CDD" id="cd07341">
    <property type="entry name" value="M56_BlaR1_MecR1_like"/>
    <property type="match status" value="1"/>
</dbReference>
<feature type="transmembrane region" description="Helical" evidence="2">
    <location>
        <begin position="125"/>
        <end position="147"/>
    </location>
</feature>
<evidence type="ECO:0000259" key="3">
    <source>
        <dbReference type="Pfam" id="PF05569"/>
    </source>
</evidence>
<dbReference type="InterPro" id="IPR008756">
    <property type="entry name" value="Peptidase_M56"/>
</dbReference>
<dbReference type="OrthoDB" id="15218at2"/>
<organism evidence="4 5">
    <name type="scientific">Mucilaginibacter frigoritolerans</name>
    <dbReference type="NCBI Taxonomy" id="652788"/>
    <lineage>
        <taxon>Bacteria</taxon>
        <taxon>Pseudomonadati</taxon>
        <taxon>Bacteroidota</taxon>
        <taxon>Sphingobacteriia</taxon>
        <taxon>Sphingobacteriales</taxon>
        <taxon>Sphingobacteriaceae</taxon>
        <taxon>Mucilaginibacter</taxon>
    </lineage>
</organism>
<sequence length="636" mass="71370">MKHIIDNLFSDHLMTAISSTLIHSLWQGAVLSAVIGLVMTCTPKASSAKRYNLLVGAMTLFAVAVAGTFIIEFNNTGSPILLSAEHPAINPGPIQTGVTVHSAASPVSIIETISSYLNRYAASIVWIWLLIMCVRCVQLTVGLRGVYNLRHKNISAIGSYWEERAHQLCVQLGIKRLVGIAQSARIKTPVVIGHFKPLVLIPVGMFTSLSVEEAEAILLHELAHIRRTDYLINLLQSLMEIVFFFNPAVLWLSALIKAERENCCDDMALLRSSKVNYIKALVACEEYNQPFLAYAMALRGNHGSLKNRVNRIISNKNLSLNSREKSLLAACLIATGIFATAFTNGEKLNKLVISTRKRAIETLTSSNNNNKSSKASSYRKDNLQQVKPAPNEALSVAEVAEPAEQLKNKTDNNDVVQHDTTKLIHNNTSLGKLSTLGNDPKAAKNRFEHDADQTNSIISDMINDGIVISRDNLSFKIGTDEFVVNYKKQPEDIYKKYRTKYVPDQQSGDWTWYYQFDQDKYAAINKSSRLYEHVANQYSETANAYNARAADYYSRTEDDAKTDADRTNSMISDLMKDGIITSPKDLSFKIGNNGFIVNYKKQAEEIYQKYRAKYVADKQNGNWGWYYRFDENRKLQ</sequence>
<keyword evidence="5" id="KW-1185">Reference proteome</keyword>
<feature type="transmembrane region" description="Helical" evidence="2">
    <location>
        <begin position="51"/>
        <end position="71"/>
    </location>
</feature>
<dbReference type="PANTHER" id="PTHR34978">
    <property type="entry name" value="POSSIBLE SENSOR-TRANSDUCER PROTEIN BLAR"/>
    <property type="match status" value="1"/>
</dbReference>
<feature type="region of interest" description="Disordered" evidence="1">
    <location>
        <begin position="363"/>
        <end position="384"/>
    </location>
</feature>
<gene>
    <name evidence="4" type="ORF">JN11_01885</name>
</gene>
<evidence type="ECO:0000313" key="4">
    <source>
        <dbReference type="EMBL" id="TWJ00629.1"/>
    </source>
</evidence>
<dbReference type="PANTHER" id="PTHR34978:SF3">
    <property type="entry name" value="SLR0241 PROTEIN"/>
    <property type="match status" value="1"/>
</dbReference>